<dbReference type="PROSITE" id="PS51485">
    <property type="entry name" value="PHYTOCYANIN"/>
    <property type="match status" value="1"/>
</dbReference>
<organism evidence="9 10">
    <name type="scientific">Arabidopsis thaliana</name>
    <name type="common">Mouse-ear cress</name>
    <dbReference type="NCBI Taxonomy" id="3702"/>
    <lineage>
        <taxon>Eukaryota</taxon>
        <taxon>Viridiplantae</taxon>
        <taxon>Streptophyta</taxon>
        <taxon>Embryophyta</taxon>
        <taxon>Tracheophyta</taxon>
        <taxon>Spermatophyta</taxon>
        <taxon>Magnoliopsida</taxon>
        <taxon>eudicotyledons</taxon>
        <taxon>Gunneridae</taxon>
        <taxon>Pentapetalae</taxon>
        <taxon>rosids</taxon>
        <taxon>malvids</taxon>
        <taxon>Brassicales</taxon>
        <taxon>Brassicaceae</taxon>
        <taxon>Camelineae</taxon>
        <taxon>Arabidopsis</taxon>
    </lineage>
</organism>
<keyword evidence="10" id="KW-1185">Reference proteome</keyword>
<keyword evidence="2" id="KW-0479">Metal-binding</keyword>
<keyword evidence="6" id="KW-0472">Membrane</keyword>
<proteinExistence type="evidence at protein level"/>
<dbReference type="InterPro" id="IPR003245">
    <property type="entry name" value="Phytocyanin_dom"/>
</dbReference>
<protein>
    <submittedName>
        <fullName evidence="9">Uclacyanin 1</fullName>
    </submittedName>
</protein>
<evidence type="ECO:0007829" key="12">
    <source>
        <dbReference type="PeptideAtlas" id="A0A1P8B2P6"/>
    </source>
</evidence>
<dbReference type="PROSITE" id="PS00196">
    <property type="entry name" value="COPPER_BLUE"/>
    <property type="match status" value="1"/>
</dbReference>
<feature type="region of interest" description="Disordered" evidence="5">
    <location>
        <begin position="224"/>
        <end position="269"/>
    </location>
</feature>
<dbReference type="CDD" id="cd04216">
    <property type="entry name" value="Phytocyanin"/>
    <property type="match status" value="1"/>
</dbReference>
<dbReference type="PANTHER" id="PTHR33021">
    <property type="entry name" value="BLUE COPPER PROTEIN"/>
    <property type="match status" value="1"/>
</dbReference>
<dbReference type="Araport" id="AT2G32300"/>
<dbReference type="Gene3D" id="2.60.40.420">
    <property type="entry name" value="Cupredoxins - blue copper proteins"/>
    <property type="match status" value="1"/>
</dbReference>
<dbReference type="GO" id="GO:0009055">
    <property type="term" value="F:electron transfer activity"/>
    <property type="evidence" value="ECO:0007669"/>
    <property type="project" value="InterPro"/>
</dbReference>
<gene>
    <name evidence="9 11" type="primary">UCC1</name>
    <name evidence="9" type="synonym">uclacyanin 1</name>
    <name evidence="8 9" type="ordered locus">At2g32300</name>
</gene>
<dbReference type="TAIR" id="AT2G32300">
    <property type="gene designation" value="UCC1"/>
</dbReference>
<feature type="transmembrane region" description="Helical" evidence="6">
    <location>
        <begin position="35"/>
        <end position="53"/>
    </location>
</feature>
<keyword evidence="12" id="KW-1267">Proteomics identification</keyword>
<keyword evidence="1" id="KW-0449">Lipoprotein</keyword>
<evidence type="ECO:0000313" key="9">
    <source>
        <dbReference type="EMBL" id="ANM63142.1"/>
    </source>
</evidence>
<dbReference type="OrthoDB" id="687020at2759"/>
<dbReference type="AlphaFoldDB" id="A0A1P8B2P6"/>
<keyword evidence="1" id="KW-0336">GPI-anchor</keyword>
<dbReference type="Proteomes" id="UP000006548">
    <property type="component" value="Chromosome 2"/>
</dbReference>
<evidence type="ECO:0000256" key="6">
    <source>
        <dbReference type="SAM" id="Phobius"/>
    </source>
</evidence>
<evidence type="ECO:0000259" key="7">
    <source>
        <dbReference type="PROSITE" id="PS51485"/>
    </source>
</evidence>
<dbReference type="SMR" id="A0A1P8B2P6"/>
<reference evidence="10" key="2">
    <citation type="journal article" date="2017" name="Plant J.">
        <title>Araport11: a complete reannotation of the Arabidopsis thaliana reference genome.</title>
        <authorList>
            <person name="Cheng C.Y."/>
            <person name="Krishnakumar V."/>
            <person name="Chan A.P."/>
            <person name="Thibaud-Nissen F."/>
            <person name="Schobel S."/>
            <person name="Town C.D."/>
        </authorList>
    </citation>
    <scope>GENOME REANNOTATION</scope>
    <source>
        <strain evidence="10">cv. Columbia</strain>
    </source>
</reference>
<dbReference type="ExpressionAtlas" id="A0A1P8B2P6">
    <property type="expression patterns" value="baseline and differential"/>
</dbReference>
<keyword evidence="3" id="KW-0186">Copper</keyword>
<keyword evidence="4" id="KW-0325">Glycoprotein</keyword>
<dbReference type="Pfam" id="PF02298">
    <property type="entry name" value="Cu_bind_like"/>
    <property type="match status" value="1"/>
</dbReference>
<accession>A0A1P8B2P6</accession>
<evidence type="ECO:0000256" key="1">
    <source>
        <dbReference type="ARBA" id="ARBA00022622"/>
    </source>
</evidence>
<evidence type="ECO:0000313" key="11">
    <source>
        <dbReference type="TAIR" id="AT2G32300"/>
    </source>
</evidence>
<dbReference type="EMBL" id="CP002685">
    <property type="protein sequence ID" value="ANM63142.1"/>
    <property type="molecule type" value="Genomic_DNA"/>
</dbReference>
<dbReference type="GO" id="GO:0046872">
    <property type="term" value="F:metal ion binding"/>
    <property type="evidence" value="ECO:0007669"/>
    <property type="project" value="UniProtKB-KW"/>
</dbReference>
<dbReference type="InterPro" id="IPR028871">
    <property type="entry name" value="BlueCu_1_BS"/>
</dbReference>
<name>A0A1P8B2P6_ARATH</name>
<keyword evidence="6" id="KW-0812">Transmembrane</keyword>
<dbReference type="PANTHER" id="PTHR33021:SF492">
    <property type="entry name" value="UCLACYANIN 1"/>
    <property type="match status" value="1"/>
</dbReference>
<dbReference type="InterPro" id="IPR008972">
    <property type="entry name" value="Cupredoxin"/>
</dbReference>
<evidence type="ECO:0000256" key="4">
    <source>
        <dbReference type="ARBA" id="ARBA00023180"/>
    </source>
</evidence>
<evidence type="ECO:0000313" key="10">
    <source>
        <dbReference type="Proteomes" id="UP000006548"/>
    </source>
</evidence>
<dbReference type="FunFam" id="2.60.40.420:FF:000003">
    <property type="entry name" value="Blue copper"/>
    <property type="match status" value="1"/>
</dbReference>
<reference evidence="9 10" key="1">
    <citation type="journal article" date="1999" name="Nature">
        <title>Sequence and analysis of chromosome 2 of the plant Arabidopsis thaliana.</title>
        <authorList>
            <person name="Lin X."/>
            <person name="Kaul S."/>
            <person name="Rounsley S."/>
            <person name="Shea T.P."/>
            <person name="Benito M.I."/>
            <person name="Town C.D."/>
            <person name="Fujii C.Y."/>
            <person name="Mason T."/>
            <person name="Bowman C.L."/>
            <person name="Barnstead M."/>
            <person name="Feldblyum T.V."/>
            <person name="Buell C.R."/>
            <person name="Ketchum K.A."/>
            <person name="Lee J."/>
            <person name="Ronning C.M."/>
            <person name="Koo H.L."/>
            <person name="Moffat K.S."/>
            <person name="Cronin L.A."/>
            <person name="Shen M."/>
            <person name="Pai G."/>
            <person name="Van Aken S."/>
            <person name="Umayam L."/>
            <person name="Tallon L.J."/>
            <person name="Gill J.E."/>
            <person name="Adams M.D."/>
            <person name="Carrera A.J."/>
            <person name="Creasy T.H."/>
            <person name="Goodman H.M."/>
            <person name="Somerville C.R."/>
            <person name="Copenhaver G.P."/>
            <person name="Preuss D."/>
            <person name="Nierman W.C."/>
            <person name="White O."/>
            <person name="Eisen J.A."/>
            <person name="Salzberg S.L."/>
            <person name="Fraser C.M."/>
            <person name="Venter J.C."/>
        </authorList>
    </citation>
    <scope>NUCLEOTIDE SEQUENCE [LARGE SCALE GENOMIC DNA]</scope>
    <source>
        <strain evidence="10">cv. Columbia</strain>
    </source>
</reference>
<dbReference type="InterPro" id="IPR039391">
    <property type="entry name" value="Phytocyanin-like"/>
</dbReference>
<evidence type="ECO:0000256" key="3">
    <source>
        <dbReference type="ARBA" id="ARBA00023008"/>
    </source>
</evidence>
<keyword evidence="6" id="KW-1133">Transmembrane helix</keyword>
<evidence type="ECO:0000313" key="8">
    <source>
        <dbReference type="Araport" id="AT2G32300"/>
    </source>
</evidence>
<dbReference type="ProteomicsDB" id="205592"/>
<evidence type="ECO:0000256" key="5">
    <source>
        <dbReference type="SAM" id="MobiDB-lite"/>
    </source>
</evidence>
<dbReference type="GO" id="GO:0098552">
    <property type="term" value="C:side of membrane"/>
    <property type="evidence" value="ECO:0007669"/>
    <property type="project" value="UniProtKB-KW"/>
</dbReference>
<sequence length="291" mass="29990">MSCTKHHHLLIYLSVLLSIFPQKEKGYKKIMASREMLIIISVLATTLIGLTVATDHTIGGPSGWTVGASLRTWAAGQTFAVGDNLVFSYPAAFHDVVEVTKPEFDSCQAVKPLITFANGNSLVPLTTPGKRYFICGMPGHCSQGMKLEVNVVPTATVAPTAPLPNTVPSLNAPSPSSVLPIQPLLPLNPVPVLSPSSSTPLPSSSLPLIPPLSPALSPATAAGTSLPLFPGSPGSSSSTTSTKTVGTFPSSTTGTTADLAGADSPPADSSSAAKTLVLGFGFMVAMMLHLF</sequence>
<dbReference type="SUPFAM" id="SSF49503">
    <property type="entry name" value="Cupredoxins"/>
    <property type="match status" value="1"/>
</dbReference>
<evidence type="ECO:0000256" key="2">
    <source>
        <dbReference type="ARBA" id="ARBA00022723"/>
    </source>
</evidence>
<dbReference type="GeneID" id="817791"/>
<dbReference type="RefSeq" id="NP_001325251.1">
    <property type="nucleotide sequence ID" value="NM_001336386.1"/>
</dbReference>
<feature type="domain" description="Phytocyanin" evidence="7">
    <location>
        <begin position="54"/>
        <end position="153"/>
    </location>
</feature>